<dbReference type="Proteomes" id="UP001199816">
    <property type="component" value="Unassembled WGS sequence"/>
</dbReference>
<keyword evidence="1" id="KW-0732">Signal</keyword>
<name>A0ABS8Q1P0_9BACT</name>
<comment type="caution">
    <text evidence="2">The sequence shown here is derived from an EMBL/GenBank/DDBJ whole genome shotgun (WGS) entry which is preliminary data.</text>
</comment>
<feature type="signal peptide" evidence="1">
    <location>
        <begin position="1"/>
        <end position="16"/>
    </location>
</feature>
<accession>A0ABS8Q1P0</accession>
<feature type="chain" id="PRO_5045408240" evidence="1">
    <location>
        <begin position="17"/>
        <end position="871"/>
    </location>
</feature>
<gene>
    <name evidence="2" type="ORF">LQ567_25300</name>
</gene>
<dbReference type="SUPFAM" id="SSF49464">
    <property type="entry name" value="Carboxypeptidase regulatory domain-like"/>
    <property type="match status" value="1"/>
</dbReference>
<dbReference type="SUPFAM" id="SSF56935">
    <property type="entry name" value="Porins"/>
    <property type="match status" value="1"/>
</dbReference>
<evidence type="ECO:0000256" key="1">
    <source>
        <dbReference type="SAM" id="SignalP"/>
    </source>
</evidence>
<dbReference type="Pfam" id="PF13620">
    <property type="entry name" value="CarboxypepD_reg"/>
    <property type="match status" value="1"/>
</dbReference>
<sequence>MRRMLLLLLCWWPAFVAGQTVAPRLSGRISDTLGNAIPGATVTLIRLKDQAGLLFTTADTAGRYVFQLLPGYLKEPLAVKVTAVGFLKCQQPVDAHTTDIHFTMQVAATSLLANVTVRSQAPIVQKGDTLNYDAARFTEKSDRRLGDIIKKLPGVEVDESGVIKYKGKAINKFYIEGDNLLDDRYSIATDNINVADVEKVQVIEHNQDVKMLNGIVPSDRAGMNIILKSRSKLKFINNAELTGALPRAYAVEGKNMAFKPAFKAINEVKLNDMGLTYTRASGISGLQPPAGVDAARTLFNNSKMVNLNDLYKLNPHTGIRLNGFYLRDDQQTDNIFRTRYYLPGADSVAYTEQNHNQLQTEALSLGLNYNVNSPKTYVNVVSSLNHNRNTGHTTTAAQNSIAATNQYTSTDFNNAVNGYLIFGKKHLLNYSNVFHYAENPQQTIFEPGALQDLLNDRLPYLQTHQYQRQQSFSNGTTFGYRKVLANWTMGFNAGLNLQQQFLDSHVELLQPDRSYTIPKGFGNALHWKKSELFSGASLTYNGNRTRLTLSAPVKWQYYRYANDSLAINKDRGTRFTNEPSVNWEYRVGREHSLFLDYRLDYRTAGIEQVYGGAIISSYRNVASYETPFLMSRNHSIRAGFSYKKVIQVLFADFDVQYAATKNFFMYSTLIRDNLTVVQALPILNNSKTAGTSMRVGKYIFPLNTTIVLSGGLNTSSSQQLQNEQLFDTRSVTKSAGISVTPTVLKWLKLDISSTYLQFNSRSAQAAFRVQHLQQWKQQSGVTVYPLKGWSLNFSNQYYHFAQKGNPVTSSLFMDAYAQYNFDKTKLLLRLSCTNIAGTASFETIRLSDNMTSTASYMLRPRMLRLWMAFDF</sequence>
<dbReference type="EMBL" id="JAJNEC010000008">
    <property type="protein sequence ID" value="MCD2426126.1"/>
    <property type="molecule type" value="Genomic_DNA"/>
</dbReference>
<reference evidence="2 3" key="1">
    <citation type="submission" date="2021-11" db="EMBL/GenBank/DDBJ databases">
        <title>Genomic of Niabella pedocola.</title>
        <authorList>
            <person name="Wu T."/>
        </authorList>
    </citation>
    <scope>NUCLEOTIDE SEQUENCE [LARGE SCALE GENOMIC DNA]</scope>
    <source>
        <strain evidence="2 3">JCM 31011</strain>
    </source>
</reference>
<dbReference type="Gene3D" id="2.60.40.1120">
    <property type="entry name" value="Carboxypeptidase-like, regulatory domain"/>
    <property type="match status" value="1"/>
</dbReference>
<dbReference type="RefSeq" id="WP_231008714.1">
    <property type="nucleotide sequence ID" value="NZ_JAJNEC010000008.1"/>
</dbReference>
<organism evidence="2 3">
    <name type="scientific">Niabella pedocola</name>
    <dbReference type="NCBI Taxonomy" id="1752077"/>
    <lineage>
        <taxon>Bacteria</taxon>
        <taxon>Pseudomonadati</taxon>
        <taxon>Bacteroidota</taxon>
        <taxon>Chitinophagia</taxon>
        <taxon>Chitinophagales</taxon>
        <taxon>Chitinophagaceae</taxon>
        <taxon>Niabella</taxon>
    </lineage>
</organism>
<protein>
    <submittedName>
        <fullName evidence="2">Carboxypeptidase-like regulatory domain-containing protein</fullName>
    </submittedName>
</protein>
<evidence type="ECO:0000313" key="3">
    <source>
        <dbReference type="Proteomes" id="UP001199816"/>
    </source>
</evidence>
<keyword evidence="3" id="KW-1185">Reference proteome</keyword>
<evidence type="ECO:0000313" key="2">
    <source>
        <dbReference type="EMBL" id="MCD2426126.1"/>
    </source>
</evidence>
<proteinExistence type="predicted"/>
<dbReference type="InterPro" id="IPR008969">
    <property type="entry name" value="CarboxyPept-like_regulatory"/>
</dbReference>